<comment type="subcellular location">
    <subcellularLocation>
        <location evidence="1">Cell membrane</location>
        <topology evidence="1">Multi-pass membrane protein</topology>
    </subcellularLocation>
</comment>
<feature type="transmembrane region" description="Helical" evidence="7">
    <location>
        <begin position="204"/>
        <end position="225"/>
    </location>
</feature>
<organism evidence="8 9">
    <name type="scientific">Desulfosporosinus fructosivorans</name>
    <dbReference type="NCBI Taxonomy" id="2018669"/>
    <lineage>
        <taxon>Bacteria</taxon>
        <taxon>Bacillati</taxon>
        <taxon>Bacillota</taxon>
        <taxon>Clostridia</taxon>
        <taxon>Eubacteriales</taxon>
        <taxon>Desulfitobacteriaceae</taxon>
        <taxon>Desulfosporosinus</taxon>
    </lineage>
</organism>
<evidence type="ECO:0000256" key="1">
    <source>
        <dbReference type="ARBA" id="ARBA00004651"/>
    </source>
</evidence>
<dbReference type="Pfam" id="PF03916">
    <property type="entry name" value="NrfD"/>
    <property type="match status" value="1"/>
</dbReference>
<dbReference type="AlphaFoldDB" id="A0A4Z0RAP5"/>
<feature type="transmembrane region" description="Helical" evidence="7">
    <location>
        <begin position="246"/>
        <end position="267"/>
    </location>
</feature>
<feature type="transmembrane region" description="Helical" evidence="7">
    <location>
        <begin position="89"/>
        <end position="111"/>
    </location>
</feature>
<gene>
    <name evidence="8" type="ORF">E4K67_02815</name>
</gene>
<sequence>MGGTDPMSHKHDSWGWMLAVDFFFAGMGGAMLVIAGIADLFLGTGMTSVLGNLLGALCIGLGACLLVLELGRPFQSWRVFMNPKAILTIGAWSMVLAMGAGIIFASFGIGSLPWSDAILARKVFAVVSVIFGLIVATYPGILLARHKSRPFWTGAGIMSLFVISSLVTGAAAHIVSQFVFDALASIVTSWQIVDASSSVVLDGLPYLTVALLVLQFILWIGYIWIKKTGTTEREANAADRWISGNYAMHFKGGFLFIGTLLPIVLILVPINLIQVFGTLLVLVGGVVMRLLVVYSGQDRTWLPGEQKYRSRLPIGDEAFLKAWK</sequence>
<comment type="caution">
    <text evidence="8">The sequence shown here is derived from an EMBL/GenBank/DDBJ whole genome shotgun (WGS) entry which is preliminary data.</text>
</comment>
<dbReference type="InterPro" id="IPR005614">
    <property type="entry name" value="NrfD-like"/>
</dbReference>
<evidence type="ECO:0000256" key="6">
    <source>
        <dbReference type="ARBA" id="ARBA00023136"/>
    </source>
</evidence>
<evidence type="ECO:0000256" key="2">
    <source>
        <dbReference type="ARBA" id="ARBA00008929"/>
    </source>
</evidence>
<keyword evidence="9" id="KW-1185">Reference proteome</keyword>
<comment type="similarity">
    <text evidence="2">Belongs to the NrfD family.</text>
</comment>
<evidence type="ECO:0000256" key="3">
    <source>
        <dbReference type="ARBA" id="ARBA00022475"/>
    </source>
</evidence>
<dbReference type="Gene3D" id="1.20.1630.10">
    <property type="entry name" value="Formate dehydrogenase/DMSO reductase domain"/>
    <property type="match status" value="1"/>
</dbReference>
<reference evidence="8 9" key="1">
    <citation type="submission" date="2019-03" db="EMBL/GenBank/DDBJ databases">
        <title>Draft Genome Sequence of Desulfosporosinus fructosivorans Strain 63.6F, Isolated from Marine Sediment in the Baltic Sea.</title>
        <authorList>
            <person name="Hausmann B."/>
            <person name="Vandieken V."/>
            <person name="Pjevac P."/>
            <person name="Schreck K."/>
            <person name="Herbold C.W."/>
            <person name="Loy A."/>
        </authorList>
    </citation>
    <scope>NUCLEOTIDE SEQUENCE [LARGE SCALE GENOMIC DNA]</scope>
    <source>
        <strain evidence="8 9">63.6F</strain>
    </source>
</reference>
<protein>
    <submittedName>
        <fullName evidence="8">Oxidoreductase</fullName>
    </submittedName>
</protein>
<feature type="transmembrane region" description="Helical" evidence="7">
    <location>
        <begin position="123"/>
        <end position="144"/>
    </location>
</feature>
<dbReference type="PANTHER" id="PTHR34856">
    <property type="entry name" value="PROTEIN NRFD"/>
    <property type="match status" value="1"/>
</dbReference>
<evidence type="ECO:0000313" key="8">
    <source>
        <dbReference type="EMBL" id="TGE39928.1"/>
    </source>
</evidence>
<feature type="transmembrane region" description="Helical" evidence="7">
    <location>
        <begin position="16"/>
        <end position="37"/>
    </location>
</feature>
<dbReference type="GO" id="GO:0005886">
    <property type="term" value="C:plasma membrane"/>
    <property type="evidence" value="ECO:0007669"/>
    <property type="project" value="UniProtKB-SubCell"/>
</dbReference>
<evidence type="ECO:0000256" key="4">
    <source>
        <dbReference type="ARBA" id="ARBA00022692"/>
    </source>
</evidence>
<feature type="transmembrane region" description="Helical" evidence="7">
    <location>
        <begin position="49"/>
        <end position="68"/>
    </location>
</feature>
<keyword evidence="4 7" id="KW-0812">Transmembrane</keyword>
<dbReference type="PANTHER" id="PTHR34856:SF2">
    <property type="entry name" value="PROTEIN NRFD"/>
    <property type="match status" value="1"/>
</dbReference>
<dbReference type="OrthoDB" id="1807119at2"/>
<proteinExistence type="inferred from homology"/>
<dbReference type="InterPro" id="IPR052049">
    <property type="entry name" value="Electron_transfer_protein"/>
</dbReference>
<feature type="transmembrane region" description="Helical" evidence="7">
    <location>
        <begin position="151"/>
        <end position="175"/>
    </location>
</feature>
<name>A0A4Z0RAP5_9FIRM</name>
<dbReference type="EMBL" id="SPQQ01000001">
    <property type="protein sequence ID" value="TGE39928.1"/>
    <property type="molecule type" value="Genomic_DNA"/>
</dbReference>
<evidence type="ECO:0000256" key="5">
    <source>
        <dbReference type="ARBA" id="ARBA00022989"/>
    </source>
</evidence>
<dbReference type="Proteomes" id="UP000298460">
    <property type="component" value="Unassembled WGS sequence"/>
</dbReference>
<keyword evidence="5 7" id="KW-1133">Transmembrane helix</keyword>
<feature type="transmembrane region" description="Helical" evidence="7">
    <location>
        <begin position="273"/>
        <end position="292"/>
    </location>
</feature>
<evidence type="ECO:0000256" key="7">
    <source>
        <dbReference type="SAM" id="Phobius"/>
    </source>
</evidence>
<keyword evidence="3" id="KW-1003">Cell membrane</keyword>
<keyword evidence="6 7" id="KW-0472">Membrane</keyword>
<accession>A0A4Z0RAP5</accession>
<evidence type="ECO:0000313" key="9">
    <source>
        <dbReference type="Proteomes" id="UP000298460"/>
    </source>
</evidence>